<proteinExistence type="predicted"/>
<sequence>MCDIHHQLPFQPPTRLDAKGQGAYWVGENFPYNCIRTRFTFLRKLARYTALETLHCFSYGTFKGFISSFFLCFDSRRIGQAYSIGETHHFNYCAFCFVFFLSHTHARVGRPYIARIIVTLRISSKWLEHNQQKCANKTPPAQDEKSNLPPRVLFIFKLGQKPELPSCALADAASSTKSAASRAPFAKLVEGKYSSYPPLSFPPRIGLYPEEINAESNSFSSLSLQLTLGFSGSNPLEPPPLPAILRPRCAAAVAVAAAVRRRRRVRTEERNPVRPFAAAEDHRSAIAAVKPNRAAIEARRRSSSVVVRRSACRFRRCEGSGGDYDPGMVRCGELCCAGDIVIASIRVLSSIATHGRHDVEAVSCGYSGAPLARVKLFE</sequence>
<evidence type="ECO:0000313" key="2">
    <source>
        <dbReference type="Proteomes" id="UP000000763"/>
    </source>
</evidence>
<evidence type="ECO:0000313" key="1">
    <source>
        <dbReference type="EMBL" id="BAA85414.1"/>
    </source>
</evidence>
<reference evidence="2" key="1">
    <citation type="journal article" date="2005" name="Nature">
        <title>The map-based sequence of the rice genome.</title>
        <authorList>
            <consortium name="International rice genome sequencing project (IRGSP)"/>
            <person name="Matsumoto T."/>
            <person name="Wu J."/>
            <person name="Kanamori H."/>
            <person name="Katayose Y."/>
            <person name="Fujisawa M."/>
            <person name="Namiki N."/>
            <person name="Mizuno H."/>
            <person name="Yamamoto K."/>
            <person name="Antonio B.A."/>
            <person name="Baba T."/>
            <person name="Sakata K."/>
            <person name="Nagamura Y."/>
            <person name="Aoki H."/>
            <person name="Arikawa K."/>
            <person name="Arita K."/>
            <person name="Bito T."/>
            <person name="Chiden Y."/>
            <person name="Fujitsuka N."/>
            <person name="Fukunaka R."/>
            <person name="Hamada M."/>
            <person name="Harada C."/>
            <person name="Hayashi A."/>
            <person name="Hijishita S."/>
            <person name="Honda M."/>
            <person name="Hosokawa S."/>
            <person name="Ichikawa Y."/>
            <person name="Idonuma A."/>
            <person name="Iijima M."/>
            <person name="Ikeda M."/>
            <person name="Ikeno M."/>
            <person name="Ito K."/>
            <person name="Ito S."/>
            <person name="Ito T."/>
            <person name="Ito Y."/>
            <person name="Ito Y."/>
            <person name="Iwabuchi A."/>
            <person name="Kamiya K."/>
            <person name="Karasawa W."/>
            <person name="Kurita K."/>
            <person name="Katagiri S."/>
            <person name="Kikuta A."/>
            <person name="Kobayashi H."/>
            <person name="Kobayashi N."/>
            <person name="Machita K."/>
            <person name="Maehara T."/>
            <person name="Masukawa M."/>
            <person name="Mizubayashi T."/>
            <person name="Mukai Y."/>
            <person name="Nagasaki H."/>
            <person name="Nagata Y."/>
            <person name="Naito S."/>
            <person name="Nakashima M."/>
            <person name="Nakama Y."/>
            <person name="Nakamichi Y."/>
            <person name="Nakamura M."/>
            <person name="Meguro A."/>
            <person name="Negishi M."/>
            <person name="Ohta I."/>
            <person name="Ohta T."/>
            <person name="Okamoto M."/>
            <person name="Ono N."/>
            <person name="Saji S."/>
            <person name="Sakaguchi M."/>
            <person name="Sakai K."/>
            <person name="Shibata M."/>
            <person name="Shimokawa T."/>
            <person name="Song J."/>
            <person name="Takazaki Y."/>
            <person name="Terasawa K."/>
            <person name="Tsugane M."/>
            <person name="Tsuji K."/>
            <person name="Ueda S."/>
            <person name="Waki K."/>
            <person name="Yamagata H."/>
            <person name="Yamamoto M."/>
            <person name="Yamamoto S."/>
            <person name="Yamane H."/>
            <person name="Yoshiki S."/>
            <person name="Yoshihara R."/>
            <person name="Yukawa K."/>
            <person name="Zhong H."/>
            <person name="Yano M."/>
            <person name="Yuan Q."/>
            <person name="Ouyang S."/>
            <person name="Liu J."/>
            <person name="Jones K.M."/>
            <person name="Gansberger K."/>
            <person name="Moffat K."/>
            <person name="Hill J."/>
            <person name="Bera J."/>
            <person name="Fadrosh D."/>
            <person name="Jin S."/>
            <person name="Johri S."/>
            <person name="Kim M."/>
            <person name="Overton L."/>
            <person name="Reardon M."/>
            <person name="Tsitrin T."/>
            <person name="Vuong H."/>
            <person name="Weaver B."/>
            <person name="Ciecko A."/>
            <person name="Tallon L."/>
            <person name="Jackson J."/>
            <person name="Pai G."/>
            <person name="Aken S.V."/>
            <person name="Utterback T."/>
            <person name="Reidmuller S."/>
            <person name="Feldblyum T."/>
            <person name="Hsiao J."/>
            <person name="Zismann V."/>
            <person name="Iobst S."/>
            <person name="de Vazeille A.R."/>
            <person name="Buell C.R."/>
            <person name="Ying K."/>
            <person name="Li Y."/>
            <person name="Lu T."/>
            <person name="Huang Y."/>
            <person name="Zhao Q."/>
            <person name="Feng Q."/>
            <person name="Zhang L."/>
            <person name="Zhu J."/>
            <person name="Weng Q."/>
            <person name="Mu J."/>
            <person name="Lu Y."/>
            <person name="Fan D."/>
            <person name="Liu Y."/>
            <person name="Guan J."/>
            <person name="Zhang Y."/>
            <person name="Yu S."/>
            <person name="Liu X."/>
            <person name="Zhang Y."/>
            <person name="Hong G."/>
            <person name="Han B."/>
            <person name="Choisne N."/>
            <person name="Demange N."/>
            <person name="Orjeda G."/>
            <person name="Samain S."/>
            <person name="Cattolico L."/>
            <person name="Pelletier E."/>
            <person name="Couloux A."/>
            <person name="Segurens B."/>
            <person name="Wincker P."/>
            <person name="D'Hont A."/>
            <person name="Scarpelli C."/>
            <person name="Weissenbach J."/>
            <person name="Salanoubat M."/>
            <person name="Quetier F."/>
            <person name="Yu Y."/>
            <person name="Kim H.R."/>
            <person name="Rambo T."/>
            <person name="Currie J."/>
            <person name="Collura K."/>
            <person name="Luo M."/>
            <person name="Yang T."/>
            <person name="Ammiraju J.S.S."/>
            <person name="Engler F."/>
            <person name="Soderlund C."/>
            <person name="Wing R.A."/>
            <person name="Palmer L.E."/>
            <person name="de la Bastide M."/>
            <person name="Spiegel L."/>
            <person name="Nascimento L."/>
            <person name="Zutavern T."/>
            <person name="O'Shaughnessy A."/>
            <person name="Dike S."/>
            <person name="Dedhia N."/>
            <person name="Preston R."/>
            <person name="Balija V."/>
            <person name="McCombie W.R."/>
            <person name="Chow T."/>
            <person name="Chen H."/>
            <person name="Chung M."/>
            <person name="Chen C."/>
            <person name="Shaw J."/>
            <person name="Wu H."/>
            <person name="Hsiao K."/>
            <person name="Chao Y."/>
            <person name="Chu M."/>
            <person name="Cheng C."/>
            <person name="Hour A."/>
            <person name="Lee P."/>
            <person name="Lin S."/>
            <person name="Lin Y."/>
            <person name="Liou J."/>
            <person name="Liu S."/>
            <person name="Hsing Y."/>
            <person name="Raghuvanshi S."/>
            <person name="Mohanty A."/>
            <person name="Bharti A.K."/>
            <person name="Gaur A."/>
            <person name="Gupta V."/>
            <person name="Kumar D."/>
            <person name="Ravi V."/>
            <person name="Vij S."/>
            <person name="Kapur A."/>
            <person name="Khurana P."/>
            <person name="Khurana P."/>
            <person name="Khurana J.P."/>
            <person name="Tyagi A.K."/>
            <person name="Gaikwad K."/>
            <person name="Singh A."/>
            <person name="Dalal V."/>
            <person name="Srivastava S."/>
            <person name="Dixit A."/>
            <person name="Pal A.K."/>
            <person name="Ghazi I.A."/>
            <person name="Yadav M."/>
            <person name="Pandit A."/>
            <person name="Bhargava A."/>
            <person name="Sureshbabu K."/>
            <person name="Batra K."/>
            <person name="Sharma T.R."/>
            <person name="Mohapatra T."/>
            <person name="Singh N.K."/>
            <person name="Messing J."/>
            <person name="Nelson A.B."/>
            <person name="Fuks G."/>
            <person name="Kavchok S."/>
            <person name="Keizer G."/>
            <person name="Linton E."/>
            <person name="Llaca V."/>
            <person name="Song R."/>
            <person name="Tanyolac B."/>
            <person name="Young S."/>
            <person name="Ho-Il K."/>
            <person name="Hahn J.H."/>
            <person name="Sangsakoo G."/>
            <person name="Vanavichit A."/>
            <person name="de Mattos Luiz.A.T."/>
            <person name="Zimmer P.D."/>
            <person name="Malone G."/>
            <person name="Dellagostin O."/>
            <person name="de Oliveira A.C."/>
            <person name="Bevan M."/>
            <person name="Bancroft I."/>
            <person name="Minx P."/>
            <person name="Cordum H."/>
            <person name="Wilson R."/>
            <person name="Cheng Z."/>
            <person name="Jin W."/>
            <person name="Jiang J."/>
            <person name="Leong S.A."/>
            <person name="Iwama H."/>
            <person name="Gojobori T."/>
            <person name="Itoh T."/>
            <person name="Niimura Y."/>
            <person name="Fujii Y."/>
            <person name="Habara T."/>
            <person name="Sakai H."/>
            <person name="Sato Y."/>
            <person name="Wilson G."/>
            <person name="Kumar K."/>
            <person name="McCouch S."/>
            <person name="Juretic N."/>
            <person name="Hoen D."/>
            <person name="Wright S."/>
            <person name="Bruskiewich R."/>
            <person name="Bureau T."/>
            <person name="Miyao A."/>
            <person name="Hirochika H."/>
            <person name="Nishikawa T."/>
            <person name="Kadowaki K."/>
            <person name="Sugiura M."/>
            <person name="Burr B."/>
            <person name="Sasaki T."/>
        </authorList>
    </citation>
    <scope>NUCLEOTIDE SEQUENCE [LARGE SCALE GENOMIC DNA]</scope>
    <source>
        <strain evidence="2">cv. Nipponbare</strain>
    </source>
</reference>
<organism evidence="1 2">
    <name type="scientific">Oryza sativa subsp. japonica</name>
    <name type="common">Rice</name>
    <dbReference type="NCBI Taxonomy" id="39947"/>
    <lineage>
        <taxon>Eukaryota</taxon>
        <taxon>Viridiplantae</taxon>
        <taxon>Streptophyta</taxon>
        <taxon>Embryophyta</taxon>
        <taxon>Tracheophyta</taxon>
        <taxon>Spermatophyta</taxon>
        <taxon>Magnoliopsida</taxon>
        <taxon>Liliopsida</taxon>
        <taxon>Poales</taxon>
        <taxon>Poaceae</taxon>
        <taxon>BOP clade</taxon>
        <taxon>Oryzoideae</taxon>
        <taxon>Oryzeae</taxon>
        <taxon>Oryzinae</taxon>
        <taxon>Oryza</taxon>
        <taxon>Oryza sativa</taxon>
    </lineage>
</organism>
<dbReference type="EMBL" id="AP000615">
    <property type="protein sequence ID" value="BAA85414.1"/>
    <property type="molecule type" value="Genomic_DNA"/>
</dbReference>
<accession>Q9SNJ2</accession>
<dbReference type="Proteomes" id="UP000000763">
    <property type="component" value="Chromosome 3"/>
</dbReference>
<reference evidence="2" key="2">
    <citation type="journal article" date="2008" name="Nucleic Acids Res.">
        <title>The rice annotation project database (RAP-DB): 2008 update.</title>
        <authorList>
            <consortium name="The rice annotation project (RAP)"/>
        </authorList>
    </citation>
    <scope>GENOME REANNOTATION</scope>
    <source>
        <strain evidence="2">cv. Nipponbare</strain>
    </source>
</reference>
<name>Q9SNJ2_ORYSJ</name>
<dbReference type="AlphaFoldDB" id="Q9SNJ2"/>
<protein>
    <submittedName>
        <fullName evidence="1">Genomic DNA, chromosome 3, clone:P0043E01</fullName>
    </submittedName>
</protein>